<organism evidence="4 5">
    <name type="scientific">Cuscuta campestris</name>
    <dbReference type="NCBI Taxonomy" id="132261"/>
    <lineage>
        <taxon>Eukaryota</taxon>
        <taxon>Viridiplantae</taxon>
        <taxon>Streptophyta</taxon>
        <taxon>Embryophyta</taxon>
        <taxon>Tracheophyta</taxon>
        <taxon>Spermatophyta</taxon>
        <taxon>Magnoliopsida</taxon>
        <taxon>eudicotyledons</taxon>
        <taxon>Gunneridae</taxon>
        <taxon>Pentapetalae</taxon>
        <taxon>asterids</taxon>
        <taxon>lamiids</taxon>
        <taxon>Solanales</taxon>
        <taxon>Convolvulaceae</taxon>
        <taxon>Cuscuteae</taxon>
        <taxon>Cuscuta</taxon>
        <taxon>Cuscuta subgen. Grammica</taxon>
        <taxon>Cuscuta sect. Cleistogrammica</taxon>
    </lineage>
</organism>
<dbReference type="InterPro" id="IPR036875">
    <property type="entry name" value="Znf_CCHC_sf"/>
</dbReference>
<evidence type="ECO:0000259" key="3">
    <source>
        <dbReference type="PROSITE" id="PS50158"/>
    </source>
</evidence>
<dbReference type="Proteomes" id="UP000595140">
    <property type="component" value="Unassembled WGS sequence"/>
</dbReference>
<keyword evidence="1" id="KW-0479">Metal-binding</keyword>
<evidence type="ECO:0000256" key="2">
    <source>
        <dbReference type="SAM" id="MobiDB-lite"/>
    </source>
</evidence>
<dbReference type="AlphaFoldDB" id="A0A484MNW9"/>
<gene>
    <name evidence="4" type="ORF">CCAM_LOCUS31534</name>
</gene>
<dbReference type="GO" id="GO:0003676">
    <property type="term" value="F:nucleic acid binding"/>
    <property type="evidence" value="ECO:0007669"/>
    <property type="project" value="InterPro"/>
</dbReference>
<reference evidence="4 5" key="1">
    <citation type="submission" date="2018-04" db="EMBL/GenBank/DDBJ databases">
        <authorList>
            <person name="Vogel A."/>
        </authorList>
    </citation>
    <scope>NUCLEOTIDE SEQUENCE [LARGE SCALE GENOMIC DNA]</scope>
</reference>
<evidence type="ECO:0000256" key="1">
    <source>
        <dbReference type="PROSITE-ProRule" id="PRU00047"/>
    </source>
</evidence>
<keyword evidence="1" id="KW-0862">Zinc</keyword>
<evidence type="ECO:0000313" key="4">
    <source>
        <dbReference type="EMBL" id="VFQ89758.1"/>
    </source>
</evidence>
<evidence type="ECO:0000313" key="5">
    <source>
        <dbReference type="Proteomes" id="UP000595140"/>
    </source>
</evidence>
<dbReference type="SMART" id="SM00343">
    <property type="entry name" value="ZnF_C2HC"/>
    <property type="match status" value="1"/>
</dbReference>
<dbReference type="EMBL" id="OOIL02003859">
    <property type="protein sequence ID" value="VFQ89758.1"/>
    <property type="molecule type" value="Genomic_DNA"/>
</dbReference>
<proteinExistence type="predicted"/>
<dbReference type="SUPFAM" id="SSF57756">
    <property type="entry name" value="Retrovirus zinc finger-like domains"/>
    <property type="match status" value="1"/>
</dbReference>
<dbReference type="PROSITE" id="PS50158">
    <property type="entry name" value="ZF_CCHC"/>
    <property type="match status" value="1"/>
</dbReference>
<sequence>MCRFGDVGVYPRKGGGQSRHLLGERRIGRSGGSRGSGSRLAARTRLWERSFIGSRVEGRLVNLLMLRSFAFWPDVRLDVELIKDRHDKKGIGKRPVVGGGIEHVSHHKFTPIEIGVVNHRMNCLRVLLGESGVIELPRLENPCQNIKNESIHGTHGSDRRTPLLGSGDEVSDAHFLQEGGLVEPRSFFSDVEPEILFVPTKPGEDLNVFLIQIDVHPIDIRNQCSVLILFQVRVESSNKKRVIMSLLDVEEVEEVSTFENNPCLTWNGIMNKAGGGESRRENFPVLKLLREPRRLSAVVEPKERPIEKTYTNRDLVRKILRSLTPEWRSKADAIYESIGVSNVTIDGLRGNLKTYESTILTPSLDEQKKKGIALKATKESVEDDSSDDDNEFGLVIKKFHKFMKKEFERKGRKHDGPPKCYGCGEIGHIKPRCPKNKGGKDKPGFKKQRAYISWGGDSGDESTDQEEEEAANLCLMAHEDQTDNVQEVELFLSVLSLLIIYSTRESRS</sequence>
<accession>A0A484MNW9</accession>
<protein>
    <recommendedName>
        <fullName evidence="3">CCHC-type domain-containing protein</fullName>
    </recommendedName>
</protein>
<name>A0A484MNW9_9ASTE</name>
<keyword evidence="5" id="KW-1185">Reference proteome</keyword>
<dbReference type="InterPro" id="IPR001878">
    <property type="entry name" value="Znf_CCHC"/>
</dbReference>
<feature type="region of interest" description="Disordered" evidence="2">
    <location>
        <begin position="14"/>
        <end position="38"/>
    </location>
</feature>
<keyword evidence="1" id="KW-0863">Zinc-finger</keyword>
<feature type="domain" description="CCHC-type" evidence="3">
    <location>
        <begin position="419"/>
        <end position="435"/>
    </location>
</feature>
<dbReference type="GO" id="GO:0008270">
    <property type="term" value="F:zinc ion binding"/>
    <property type="evidence" value="ECO:0007669"/>
    <property type="project" value="UniProtKB-KW"/>
</dbReference>